<name>A0A4Q7VPK5_9BURK</name>
<evidence type="ECO:0000256" key="9">
    <source>
        <dbReference type="HAMAP-Rule" id="MF_00131"/>
    </source>
</evidence>
<comment type="similarity">
    <text evidence="9 10">Belongs to the TrpA family.</text>
</comment>
<dbReference type="PROSITE" id="PS00167">
    <property type="entry name" value="TRP_SYNTHASE_ALPHA"/>
    <property type="match status" value="1"/>
</dbReference>
<comment type="catalytic activity">
    <reaction evidence="8 9">
        <text>(1S,2R)-1-C-(indol-3-yl)glycerol 3-phosphate + L-serine = D-glyceraldehyde 3-phosphate + L-tryptophan + H2O</text>
        <dbReference type="Rhea" id="RHEA:10532"/>
        <dbReference type="ChEBI" id="CHEBI:15377"/>
        <dbReference type="ChEBI" id="CHEBI:33384"/>
        <dbReference type="ChEBI" id="CHEBI:57912"/>
        <dbReference type="ChEBI" id="CHEBI:58866"/>
        <dbReference type="ChEBI" id="CHEBI:59776"/>
        <dbReference type="EC" id="4.2.1.20"/>
    </reaction>
</comment>
<evidence type="ECO:0000256" key="10">
    <source>
        <dbReference type="RuleBase" id="RU003662"/>
    </source>
</evidence>
<comment type="function">
    <text evidence="1 9">The alpha subunit is responsible for the aldol cleavage of indoleglycerol phosphate to indole and glyceraldehyde 3-phosphate.</text>
</comment>
<dbReference type="HAMAP" id="MF_00131">
    <property type="entry name" value="Trp_synth_alpha"/>
    <property type="match status" value="1"/>
</dbReference>
<evidence type="ECO:0000313" key="11">
    <source>
        <dbReference type="EMBL" id="RZT98127.1"/>
    </source>
</evidence>
<protein>
    <recommendedName>
        <fullName evidence="9">Tryptophan synthase alpha chain</fullName>
        <ecNumber evidence="9">4.2.1.20</ecNumber>
    </recommendedName>
</protein>
<dbReference type="PANTHER" id="PTHR43406:SF1">
    <property type="entry name" value="TRYPTOPHAN SYNTHASE ALPHA CHAIN, CHLOROPLASTIC"/>
    <property type="match status" value="1"/>
</dbReference>
<dbReference type="FunFam" id="3.20.20.70:FF:000037">
    <property type="entry name" value="Tryptophan synthase alpha chain"/>
    <property type="match status" value="1"/>
</dbReference>
<organism evidence="11 12">
    <name type="scientific">Rivibacter subsaxonicus</name>
    <dbReference type="NCBI Taxonomy" id="457575"/>
    <lineage>
        <taxon>Bacteria</taxon>
        <taxon>Pseudomonadati</taxon>
        <taxon>Pseudomonadota</taxon>
        <taxon>Betaproteobacteria</taxon>
        <taxon>Burkholderiales</taxon>
        <taxon>Rivibacter</taxon>
    </lineage>
</organism>
<keyword evidence="5 9" id="KW-0822">Tryptophan biosynthesis</keyword>
<dbReference type="InterPro" id="IPR002028">
    <property type="entry name" value="Trp_synthase_suA"/>
</dbReference>
<evidence type="ECO:0000256" key="3">
    <source>
        <dbReference type="ARBA" id="ARBA00011270"/>
    </source>
</evidence>
<comment type="caution">
    <text evidence="11">The sequence shown here is derived from an EMBL/GenBank/DDBJ whole genome shotgun (WGS) entry which is preliminary data.</text>
</comment>
<comment type="subunit">
    <text evidence="3 9">Tetramer of two alpha and two beta chains.</text>
</comment>
<feature type="active site" description="Proton acceptor" evidence="9">
    <location>
        <position position="49"/>
    </location>
</feature>
<dbReference type="SUPFAM" id="SSF51366">
    <property type="entry name" value="Ribulose-phoshate binding barrel"/>
    <property type="match status" value="1"/>
</dbReference>
<evidence type="ECO:0000256" key="4">
    <source>
        <dbReference type="ARBA" id="ARBA00022605"/>
    </source>
</evidence>
<dbReference type="Pfam" id="PF00290">
    <property type="entry name" value="Trp_syntA"/>
    <property type="match status" value="1"/>
</dbReference>
<keyword evidence="7 9" id="KW-0456">Lyase</keyword>
<dbReference type="RefSeq" id="WP_130432586.1">
    <property type="nucleotide sequence ID" value="NZ_SHKP01000006.1"/>
</dbReference>
<proteinExistence type="inferred from homology"/>
<evidence type="ECO:0000256" key="7">
    <source>
        <dbReference type="ARBA" id="ARBA00023239"/>
    </source>
</evidence>
<dbReference type="Proteomes" id="UP000293671">
    <property type="component" value="Unassembled WGS sequence"/>
</dbReference>
<evidence type="ECO:0000256" key="1">
    <source>
        <dbReference type="ARBA" id="ARBA00003365"/>
    </source>
</evidence>
<dbReference type="InterPro" id="IPR018204">
    <property type="entry name" value="Trp_synthase_alpha_AS"/>
</dbReference>
<accession>A0A4Q7VPK5</accession>
<dbReference type="EMBL" id="SHKP01000006">
    <property type="protein sequence ID" value="RZT98127.1"/>
    <property type="molecule type" value="Genomic_DNA"/>
</dbReference>
<dbReference type="Gene3D" id="3.20.20.70">
    <property type="entry name" value="Aldolase class I"/>
    <property type="match status" value="1"/>
</dbReference>
<dbReference type="AlphaFoldDB" id="A0A4Q7VPK5"/>
<dbReference type="GO" id="GO:0004834">
    <property type="term" value="F:tryptophan synthase activity"/>
    <property type="evidence" value="ECO:0007669"/>
    <property type="project" value="UniProtKB-UniRule"/>
</dbReference>
<dbReference type="PANTHER" id="PTHR43406">
    <property type="entry name" value="TRYPTOPHAN SYNTHASE, ALPHA CHAIN"/>
    <property type="match status" value="1"/>
</dbReference>
<dbReference type="OrthoDB" id="9804578at2"/>
<evidence type="ECO:0000256" key="5">
    <source>
        <dbReference type="ARBA" id="ARBA00022822"/>
    </source>
</evidence>
<dbReference type="InterPro" id="IPR013785">
    <property type="entry name" value="Aldolase_TIM"/>
</dbReference>
<sequence>MSRIAATFSALKAQGRKALIPYVTAGDPYPELSVDLLLALAEAGADVIELGVPFSDPMADGPVIQKASERALAKGIGLTQVLEIVRGFRARNQVTPLVLMGYANPVERYDQRHGEGRFVADAAAAGVDGVLVVDYPPEECEAFAAALQRVGLDLIFLLAPTSTEERMAQVGRIAGGYVYYVSLKGVTGAGHLDVGAVAAAVPRIRCHVSVPVGVGFGIRDATTARAVAAVSDAVVIGSRLVQLLEEAPRAGMVEAGRQFITSIRAALDEVTEEGTKA</sequence>
<keyword evidence="4 9" id="KW-0028">Amino-acid biosynthesis</keyword>
<dbReference type="InterPro" id="IPR011060">
    <property type="entry name" value="RibuloseP-bd_barrel"/>
</dbReference>
<feature type="active site" description="Proton acceptor" evidence="9">
    <location>
        <position position="60"/>
    </location>
</feature>
<keyword evidence="6 9" id="KW-0057">Aromatic amino acid biosynthesis</keyword>
<evidence type="ECO:0000313" key="12">
    <source>
        <dbReference type="Proteomes" id="UP000293671"/>
    </source>
</evidence>
<reference evidence="11 12" key="1">
    <citation type="submission" date="2019-02" db="EMBL/GenBank/DDBJ databases">
        <title>Genomic Encyclopedia of Type Strains, Phase IV (KMG-IV): sequencing the most valuable type-strain genomes for metagenomic binning, comparative biology and taxonomic classification.</title>
        <authorList>
            <person name="Goeker M."/>
        </authorList>
    </citation>
    <scope>NUCLEOTIDE SEQUENCE [LARGE SCALE GENOMIC DNA]</scope>
    <source>
        <strain evidence="11 12">DSM 19570</strain>
    </source>
</reference>
<gene>
    <name evidence="9" type="primary">trpA</name>
    <name evidence="11" type="ORF">EV670_2533</name>
</gene>
<dbReference type="UniPathway" id="UPA00035">
    <property type="reaction ID" value="UER00044"/>
</dbReference>
<keyword evidence="12" id="KW-1185">Reference proteome</keyword>
<evidence type="ECO:0000256" key="2">
    <source>
        <dbReference type="ARBA" id="ARBA00004733"/>
    </source>
</evidence>
<evidence type="ECO:0000256" key="6">
    <source>
        <dbReference type="ARBA" id="ARBA00023141"/>
    </source>
</evidence>
<dbReference type="NCBIfam" id="TIGR00262">
    <property type="entry name" value="trpA"/>
    <property type="match status" value="1"/>
</dbReference>
<dbReference type="CDD" id="cd04724">
    <property type="entry name" value="Tryptophan_synthase_alpha"/>
    <property type="match status" value="1"/>
</dbReference>
<evidence type="ECO:0000256" key="8">
    <source>
        <dbReference type="ARBA" id="ARBA00049047"/>
    </source>
</evidence>
<dbReference type="EC" id="4.2.1.20" evidence="9"/>
<comment type="pathway">
    <text evidence="2 9">Amino-acid biosynthesis; L-tryptophan biosynthesis; L-tryptophan from chorismate: step 5/5.</text>
</comment>
<dbReference type="GO" id="GO:0005829">
    <property type="term" value="C:cytosol"/>
    <property type="evidence" value="ECO:0007669"/>
    <property type="project" value="TreeGrafter"/>
</dbReference>